<proteinExistence type="inferred from homology"/>
<dbReference type="PROSITE" id="PS00665">
    <property type="entry name" value="DHDPS_1"/>
    <property type="match status" value="1"/>
</dbReference>
<dbReference type="PANTHER" id="PTHR12128:SF66">
    <property type="entry name" value="4-HYDROXY-2-OXOGLUTARATE ALDOLASE, MITOCHONDRIAL"/>
    <property type="match status" value="1"/>
</dbReference>
<dbReference type="GO" id="GO:0008840">
    <property type="term" value="F:4-hydroxy-tetrahydrodipicolinate synthase activity"/>
    <property type="evidence" value="ECO:0007669"/>
    <property type="project" value="UniProtKB-UniRule"/>
</dbReference>
<evidence type="ECO:0000256" key="7">
    <source>
        <dbReference type="ARBA" id="ARBA00022915"/>
    </source>
</evidence>
<evidence type="ECO:0000256" key="14">
    <source>
        <dbReference type="PIRSR" id="PIRSR001365-1"/>
    </source>
</evidence>
<evidence type="ECO:0000313" key="16">
    <source>
        <dbReference type="EMBL" id="KGM19406.1"/>
    </source>
</evidence>
<dbReference type="GO" id="GO:0019877">
    <property type="term" value="P:diaminopimelate biosynthetic process"/>
    <property type="evidence" value="ECO:0007669"/>
    <property type="project" value="UniProtKB-UniRule"/>
</dbReference>
<evidence type="ECO:0000256" key="1">
    <source>
        <dbReference type="ARBA" id="ARBA00003294"/>
    </source>
</evidence>
<dbReference type="Pfam" id="PF00701">
    <property type="entry name" value="DHDPS"/>
    <property type="match status" value="1"/>
</dbReference>
<dbReference type="PRINTS" id="PR00146">
    <property type="entry name" value="DHPICSNTHASE"/>
</dbReference>
<dbReference type="PIRSF" id="PIRSF001365">
    <property type="entry name" value="DHDPS"/>
    <property type="match status" value="1"/>
</dbReference>
<dbReference type="InterPro" id="IPR002220">
    <property type="entry name" value="DapA-like"/>
</dbReference>
<sequence>MSTGIAANKGADVFGTISVAMVTPFNADGSIDVNRGVEVATHLASKGCDSLVLAGTTGESPTVRGEEKLDLLRAVRSELGDAVKLIAGTGSYDTAATIEFSKASAAAGADSLLVVTPYYSRPSQEGVYQHFTAVADAVDVPICLYDIPSRSVIPIESETIARLAKHQNIQAVKDAKGDLYAAMELMQNTDLAWYSGDDPLNLPWLASGATGFISVIGHVAADKLKELRDSYDAGDLARARQIAVSLAPLQRAQNRLGGVAFSKAALKLRGLDVGSPRLPIVEPNQEELEQLEKDLQEAGV</sequence>
<comment type="caution">
    <text evidence="12">Was originally thought to be a dihydrodipicolinate synthase (DHDPS), catalyzing the condensation of (S)-aspartate-beta-semialdehyde [(S)-ASA] and pyruvate to dihydrodipicolinate (DHDP). However, it was shown in E.coli that the product of the enzymatic reaction is not dihydrodipicolinate but in fact (4S)-4-hydroxy-2,3,4,5-tetrahydro-(2S)-dipicolinic acid (HTPA), and that the consecutive dehydration reaction leading to DHDP is not spontaneous but catalyzed by DapB.</text>
</comment>
<keyword evidence="17" id="KW-1185">Reference proteome</keyword>
<dbReference type="GO" id="GO:0005829">
    <property type="term" value="C:cytosol"/>
    <property type="evidence" value="ECO:0007669"/>
    <property type="project" value="TreeGrafter"/>
</dbReference>
<evidence type="ECO:0000256" key="15">
    <source>
        <dbReference type="PIRSR" id="PIRSR001365-2"/>
    </source>
</evidence>
<accession>A0A0A2DRE3</accession>
<gene>
    <name evidence="12" type="primary">dapA</name>
    <name evidence="16" type="ORF">MA47_00650</name>
</gene>
<comment type="subcellular location">
    <subcellularLocation>
        <location evidence="12">Cytoplasm</location>
    </subcellularLocation>
</comment>
<dbReference type="InterPro" id="IPR020624">
    <property type="entry name" value="Schiff_base-form_aldolases_CS"/>
</dbReference>
<evidence type="ECO:0000256" key="9">
    <source>
        <dbReference type="ARBA" id="ARBA00023239"/>
    </source>
</evidence>
<comment type="subunit">
    <text evidence="12">Homotetramer; dimer of dimers.</text>
</comment>
<evidence type="ECO:0000256" key="10">
    <source>
        <dbReference type="ARBA" id="ARBA00023270"/>
    </source>
</evidence>
<organism evidence="16 17">
    <name type="scientific">Corynebacterium auriscanis</name>
    <dbReference type="NCBI Taxonomy" id="99807"/>
    <lineage>
        <taxon>Bacteria</taxon>
        <taxon>Bacillati</taxon>
        <taxon>Actinomycetota</taxon>
        <taxon>Actinomycetes</taxon>
        <taxon>Mycobacteriales</taxon>
        <taxon>Corynebacteriaceae</taxon>
        <taxon>Corynebacterium</taxon>
    </lineage>
</organism>
<keyword evidence="9 12" id="KW-0456">Lyase</keyword>
<keyword evidence="8 12" id="KW-0457">Lysine biosynthesis</keyword>
<keyword evidence="10 12" id="KW-0704">Schiff base</keyword>
<evidence type="ECO:0000256" key="6">
    <source>
        <dbReference type="ARBA" id="ARBA00022605"/>
    </source>
</evidence>
<comment type="function">
    <text evidence="1 12">Catalyzes the condensation of (S)-aspartate-beta-semialdehyde [(S)-ASA] and pyruvate to 4-hydroxy-tetrahydrodipicolinate (HTPA).</text>
</comment>
<comment type="caution">
    <text evidence="16">The sequence shown here is derived from an EMBL/GenBank/DDBJ whole genome shotgun (WGS) entry which is preliminary data.</text>
</comment>
<dbReference type="GeneID" id="300552946"/>
<evidence type="ECO:0000256" key="4">
    <source>
        <dbReference type="ARBA" id="ARBA00012086"/>
    </source>
</evidence>
<dbReference type="CDD" id="cd00950">
    <property type="entry name" value="DHDPS"/>
    <property type="match status" value="1"/>
</dbReference>
<dbReference type="HAMAP" id="MF_00418">
    <property type="entry name" value="DapA"/>
    <property type="match status" value="1"/>
</dbReference>
<protein>
    <recommendedName>
        <fullName evidence="4 12">4-hydroxy-tetrahydrodipicolinate synthase</fullName>
        <shortName evidence="12">HTPA synthase</shortName>
        <ecNumber evidence="4 12">4.3.3.7</ecNumber>
    </recommendedName>
</protein>
<feature type="binding site" evidence="12 15">
    <location>
        <position position="57"/>
    </location>
    <ligand>
        <name>pyruvate</name>
        <dbReference type="ChEBI" id="CHEBI:15361"/>
    </ligand>
</feature>
<dbReference type="EC" id="4.3.3.7" evidence="4 12"/>
<reference evidence="16 17" key="1">
    <citation type="submission" date="2014-10" db="EMBL/GenBank/DDBJ databases">
        <title>Whole Genome sequence of Corynebacterium auriscanis strain CIP 106629.</title>
        <authorList>
            <person name="Hassan S.S."/>
            <person name="Jamal S.B."/>
            <person name="Tiwari S."/>
            <person name="Oliveira L.D.C."/>
            <person name="Souza F."/>
            <person name="Mariano D.C."/>
            <person name="Almeida S."/>
            <person name="Dorella F."/>
            <person name="Pereira F."/>
            <person name="Carvalho A."/>
            <person name="Leal C.A."/>
            <person name="Soares S.D.C."/>
            <person name="Figueiredo H.C."/>
            <person name="Silva A."/>
            <person name="Azevedo V.A."/>
        </authorList>
    </citation>
    <scope>NUCLEOTIDE SEQUENCE [LARGE SCALE GENOMIC DNA]</scope>
    <source>
        <strain evidence="16 17">CIP 106629</strain>
    </source>
</reference>
<dbReference type="NCBIfam" id="TIGR00674">
    <property type="entry name" value="dapA"/>
    <property type="match status" value="1"/>
</dbReference>
<comment type="pathway">
    <text evidence="2 12">Amino-acid biosynthesis; L-lysine biosynthesis via DAP pathway; (S)-tetrahydrodipicolinate from L-aspartate: step 3/4.</text>
</comment>
<comment type="catalytic activity">
    <reaction evidence="11 12">
        <text>L-aspartate 4-semialdehyde + pyruvate = (2S,4S)-4-hydroxy-2,3,4,5-tetrahydrodipicolinate + H2O + H(+)</text>
        <dbReference type="Rhea" id="RHEA:34171"/>
        <dbReference type="ChEBI" id="CHEBI:15361"/>
        <dbReference type="ChEBI" id="CHEBI:15377"/>
        <dbReference type="ChEBI" id="CHEBI:15378"/>
        <dbReference type="ChEBI" id="CHEBI:67139"/>
        <dbReference type="ChEBI" id="CHEBI:537519"/>
        <dbReference type="EC" id="4.3.3.7"/>
    </reaction>
</comment>
<feature type="binding site" evidence="12 15">
    <location>
        <position position="213"/>
    </location>
    <ligand>
        <name>pyruvate</name>
        <dbReference type="ChEBI" id="CHEBI:15361"/>
    </ligand>
</feature>
<dbReference type="AlphaFoldDB" id="A0A0A2DRE3"/>
<evidence type="ECO:0000256" key="12">
    <source>
        <dbReference type="HAMAP-Rule" id="MF_00418"/>
    </source>
</evidence>
<feature type="site" description="Part of a proton relay during catalysis" evidence="12">
    <location>
        <position position="56"/>
    </location>
</feature>
<evidence type="ECO:0000256" key="5">
    <source>
        <dbReference type="ARBA" id="ARBA00022490"/>
    </source>
</evidence>
<feature type="active site" description="Proton donor/acceptor" evidence="12 14">
    <location>
        <position position="145"/>
    </location>
</feature>
<name>A0A0A2DRE3_9CORY</name>
<evidence type="ECO:0000256" key="8">
    <source>
        <dbReference type="ARBA" id="ARBA00023154"/>
    </source>
</evidence>
<evidence type="ECO:0000256" key="3">
    <source>
        <dbReference type="ARBA" id="ARBA00007592"/>
    </source>
</evidence>
<dbReference type="SUPFAM" id="SSF51569">
    <property type="entry name" value="Aldolase"/>
    <property type="match status" value="1"/>
</dbReference>
<evidence type="ECO:0000256" key="2">
    <source>
        <dbReference type="ARBA" id="ARBA00005120"/>
    </source>
</evidence>
<dbReference type="RefSeq" id="WP_035112861.1">
    <property type="nucleotide sequence ID" value="NZ_CP047046.1"/>
</dbReference>
<feature type="active site" description="Schiff-base intermediate with substrate" evidence="12 14">
    <location>
        <position position="173"/>
    </location>
</feature>
<dbReference type="Gene3D" id="3.20.20.70">
    <property type="entry name" value="Aldolase class I"/>
    <property type="match status" value="1"/>
</dbReference>
<dbReference type="InterPro" id="IPR013785">
    <property type="entry name" value="Aldolase_TIM"/>
</dbReference>
<dbReference type="GO" id="GO:0009089">
    <property type="term" value="P:lysine biosynthetic process via diaminopimelate"/>
    <property type="evidence" value="ECO:0007669"/>
    <property type="project" value="UniProtKB-UniRule"/>
</dbReference>
<dbReference type="Proteomes" id="UP000030145">
    <property type="component" value="Unassembled WGS sequence"/>
</dbReference>
<dbReference type="UniPathway" id="UPA00034">
    <property type="reaction ID" value="UER00017"/>
</dbReference>
<dbReference type="InterPro" id="IPR020625">
    <property type="entry name" value="Schiff_base-form_aldolases_AS"/>
</dbReference>
<dbReference type="EMBL" id="JRVJ01000001">
    <property type="protein sequence ID" value="KGM19406.1"/>
    <property type="molecule type" value="Genomic_DNA"/>
</dbReference>
<dbReference type="PROSITE" id="PS00666">
    <property type="entry name" value="DHDPS_2"/>
    <property type="match status" value="1"/>
</dbReference>
<keyword evidence="6 12" id="KW-0028">Amino-acid biosynthesis</keyword>
<feature type="site" description="Part of a proton relay during catalysis" evidence="12">
    <location>
        <position position="119"/>
    </location>
</feature>
<dbReference type="InterPro" id="IPR005263">
    <property type="entry name" value="DapA"/>
</dbReference>
<dbReference type="PANTHER" id="PTHR12128">
    <property type="entry name" value="DIHYDRODIPICOLINATE SYNTHASE"/>
    <property type="match status" value="1"/>
</dbReference>
<evidence type="ECO:0000313" key="17">
    <source>
        <dbReference type="Proteomes" id="UP000030145"/>
    </source>
</evidence>
<keyword evidence="5 12" id="KW-0963">Cytoplasm</keyword>
<comment type="similarity">
    <text evidence="3 12 13">Belongs to the DapA family.</text>
</comment>
<keyword evidence="7 12" id="KW-0220">Diaminopimelate biosynthesis</keyword>
<evidence type="ECO:0000256" key="13">
    <source>
        <dbReference type="PIRNR" id="PIRNR001365"/>
    </source>
</evidence>
<evidence type="ECO:0000256" key="11">
    <source>
        <dbReference type="ARBA" id="ARBA00047836"/>
    </source>
</evidence>
<dbReference type="SMART" id="SM01130">
    <property type="entry name" value="DHDPS"/>
    <property type="match status" value="1"/>
</dbReference>